<protein>
    <submittedName>
        <fullName evidence="2">TetR family transcriptional regulator</fullName>
    </submittedName>
</protein>
<proteinExistence type="predicted"/>
<gene>
    <name evidence="2" type="ORF">FDA38_02255</name>
</gene>
<organism evidence="2 3">
    <name type="scientific">Kribbella jiaozuonensis</name>
    <dbReference type="NCBI Taxonomy" id="2575441"/>
    <lineage>
        <taxon>Bacteria</taxon>
        <taxon>Bacillati</taxon>
        <taxon>Actinomycetota</taxon>
        <taxon>Actinomycetes</taxon>
        <taxon>Propionibacteriales</taxon>
        <taxon>Kribbellaceae</taxon>
        <taxon>Kribbella</taxon>
    </lineage>
</organism>
<evidence type="ECO:0000259" key="1">
    <source>
        <dbReference type="Pfam" id="PF21993"/>
    </source>
</evidence>
<dbReference type="AlphaFoldDB" id="A0A4U3M080"/>
<comment type="caution">
    <text evidence="2">The sequence shown here is derived from an EMBL/GenBank/DDBJ whole genome shotgun (WGS) entry which is preliminary data.</text>
</comment>
<reference evidence="2 3" key="1">
    <citation type="submission" date="2019-04" db="EMBL/GenBank/DDBJ databases">
        <title>Kribbella sp. NEAU-THZ 27 nov., a novel actinomycete isolated from soil.</title>
        <authorList>
            <person name="Duan L."/>
        </authorList>
    </citation>
    <scope>NUCLEOTIDE SEQUENCE [LARGE SCALE GENOMIC DNA]</scope>
    <source>
        <strain evidence="3">NEAU-THZ27</strain>
    </source>
</reference>
<dbReference type="SUPFAM" id="SSF48498">
    <property type="entry name" value="Tetracyclin repressor-like, C-terminal domain"/>
    <property type="match status" value="1"/>
</dbReference>
<evidence type="ECO:0000313" key="2">
    <source>
        <dbReference type="EMBL" id="TKK81680.1"/>
    </source>
</evidence>
<dbReference type="EMBL" id="SZPZ01000001">
    <property type="protein sequence ID" value="TKK81680.1"/>
    <property type="molecule type" value="Genomic_DNA"/>
</dbReference>
<name>A0A4U3M080_9ACTN</name>
<dbReference type="Gene3D" id="1.10.357.10">
    <property type="entry name" value="Tetracycline Repressor, domain 2"/>
    <property type="match status" value="1"/>
</dbReference>
<sequence>MNLAAIEDRSRSVLAREEARLAGVRDLRGLRRWRDSLVEANTLQDDSYGCELRTLRAQLPDDERSRAVLALAFESWHQLLIETLARLRDLGVLTNDADPQKLGTGLLAALQGGYVLAQNAQNSQPMADALDMALDRIEAFANLLREERPNVV</sequence>
<dbReference type="Proteomes" id="UP000305836">
    <property type="component" value="Unassembled WGS sequence"/>
</dbReference>
<dbReference type="InterPro" id="IPR036271">
    <property type="entry name" value="Tet_transcr_reg_TetR-rel_C_sf"/>
</dbReference>
<evidence type="ECO:0000313" key="3">
    <source>
        <dbReference type="Proteomes" id="UP000305836"/>
    </source>
</evidence>
<dbReference type="Pfam" id="PF21993">
    <property type="entry name" value="TetR_C_13_2"/>
    <property type="match status" value="1"/>
</dbReference>
<dbReference type="InterPro" id="IPR054156">
    <property type="entry name" value="YxaF_TetR_C"/>
</dbReference>
<feature type="domain" description="Transcriptional regulator LmrA/YxaF-like C-terminal" evidence="1">
    <location>
        <begin position="30"/>
        <end position="129"/>
    </location>
</feature>
<dbReference type="RefSeq" id="WP_137252391.1">
    <property type="nucleotide sequence ID" value="NZ_JBHSPQ010000004.1"/>
</dbReference>
<accession>A0A4U3M080</accession>
<keyword evidence="3" id="KW-1185">Reference proteome</keyword>
<dbReference type="OrthoDB" id="3827407at2"/>